<organism evidence="3 4">
    <name type="scientific">candidate division WS5 bacterium</name>
    <dbReference type="NCBI Taxonomy" id="2093353"/>
    <lineage>
        <taxon>Bacteria</taxon>
        <taxon>candidate division WS5</taxon>
    </lineage>
</organism>
<dbReference type="PANTHER" id="PTHR30603">
    <property type="entry name" value="RNA POLYMERASE SIGMA FACTOR RPO"/>
    <property type="match status" value="1"/>
</dbReference>
<dbReference type="InterPro" id="IPR050239">
    <property type="entry name" value="Sigma-70_RNA_pol_init_factors"/>
</dbReference>
<dbReference type="SUPFAM" id="SSF88659">
    <property type="entry name" value="Sigma3 and sigma4 domains of RNA polymerase sigma factors"/>
    <property type="match status" value="1"/>
</dbReference>
<dbReference type="PRINTS" id="PR00046">
    <property type="entry name" value="SIGMA70FCT"/>
</dbReference>
<dbReference type="GO" id="GO:0006352">
    <property type="term" value="P:DNA-templated transcription initiation"/>
    <property type="evidence" value="ECO:0007669"/>
    <property type="project" value="InterPro"/>
</dbReference>
<dbReference type="InterPro" id="IPR007759">
    <property type="entry name" value="Asxl_HARE-HTH"/>
</dbReference>
<proteinExistence type="predicted"/>
<sequence>MTQEMTKISTSLEEKTAASGEFSKKVLLVLTKDVLKKDRDREVLVERYGLAGTKPKTLEAIGKNLGVTRERVRQIEKTALAKLKKSASENTSINSFHKELEKKVESFGSFVNEERLISAFIPTKKQNPKEINSLLFLILLNTSLARSGEGKEMRTHWFLQNTDTKKINALSREIDSLLDNKRKVMSIGDISKETGETPEVVESLLYTKKNVLQTDDKKWGLITWREVNPKSIRDKTYIIMKQHRNPLHYGEITEKILNHRLQKRPVTKQAVHNELIRDDRFVLIGRGIYALKEWGYKPGVVEDVIREILKEQGRPMHKNEIIEHVKKHRIVKETTVILNLQKDSFKRVSRATYTLAD</sequence>
<dbReference type="InterPro" id="IPR007630">
    <property type="entry name" value="RNA_pol_sigma70_r4"/>
</dbReference>
<dbReference type="InterPro" id="IPR036388">
    <property type="entry name" value="WH-like_DNA-bd_sf"/>
</dbReference>
<gene>
    <name evidence="3" type="ORF">C4544_06520</name>
</gene>
<evidence type="ECO:0000256" key="1">
    <source>
        <dbReference type="ARBA" id="ARBA00023163"/>
    </source>
</evidence>
<dbReference type="InterPro" id="IPR038087">
    <property type="entry name" value="RNAP_delta_N_dom_sf"/>
</dbReference>
<dbReference type="Gene3D" id="1.10.10.1250">
    <property type="entry name" value="RNA polymerase, subunit delta, N-terminal domain"/>
    <property type="match status" value="1"/>
</dbReference>
<dbReference type="EMBL" id="QZJW01000055">
    <property type="protein sequence ID" value="RJO59994.1"/>
    <property type="molecule type" value="Genomic_DNA"/>
</dbReference>
<dbReference type="PROSITE" id="PS51913">
    <property type="entry name" value="HTH_HARE"/>
    <property type="match status" value="1"/>
</dbReference>
<keyword evidence="1" id="KW-0804">Transcription</keyword>
<evidence type="ECO:0000313" key="3">
    <source>
        <dbReference type="EMBL" id="RJO59994.1"/>
    </source>
</evidence>
<dbReference type="Gene3D" id="1.10.10.10">
    <property type="entry name" value="Winged helix-like DNA-binding domain superfamily/Winged helix DNA-binding domain"/>
    <property type="match status" value="1"/>
</dbReference>
<dbReference type="Pfam" id="PF04545">
    <property type="entry name" value="Sigma70_r4"/>
    <property type="match status" value="1"/>
</dbReference>
<dbReference type="InterPro" id="IPR000943">
    <property type="entry name" value="RNA_pol_sigma70"/>
</dbReference>
<dbReference type="PANTHER" id="PTHR30603:SF47">
    <property type="entry name" value="RNA POLYMERASE SIGMA FACTOR SIGD, CHLOROPLASTIC"/>
    <property type="match status" value="1"/>
</dbReference>
<evidence type="ECO:0000313" key="4">
    <source>
        <dbReference type="Proteomes" id="UP000285655"/>
    </source>
</evidence>
<dbReference type="InterPro" id="IPR013324">
    <property type="entry name" value="RNA_pol_sigma_r3/r4-like"/>
</dbReference>
<dbReference type="GO" id="GO:0003700">
    <property type="term" value="F:DNA-binding transcription factor activity"/>
    <property type="evidence" value="ECO:0007669"/>
    <property type="project" value="InterPro"/>
</dbReference>
<feature type="domain" description="HTH HARE-type" evidence="2">
    <location>
        <begin position="230"/>
        <end position="294"/>
    </location>
</feature>
<dbReference type="Proteomes" id="UP000285655">
    <property type="component" value="Unassembled WGS sequence"/>
</dbReference>
<reference evidence="3 4" key="1">
    <citation type="journal article" date="2017" name="ISME J.">
        <title>Energy and carbon metabolisms in a deep terrestrial subsurface fluid microbial community.</title>
        <authorList>
            <person name="Momper L."/>
            <person name="Jungbluth S.P."/>
            <person name="Lee M.D."/>
            <person name="Amend J.P."/>
        </authorList>
    </citation>
    <scope>NUCLEOTIDE SEQUENCE [LARGE SCALE GENOMIC DNA]</scope>
    <source>
        <strain evidence="3">SURF_29</strain>
    </source>
</reference>
<name>A0A419DA66_9BACT</name>
<accession>A0A419DA66</accession>
<protein>
    <recommendedName>
        <fullName evidence="2">HTH HARE-type domain-containing protein</fullName>
    </recommendedName>
</protein>
<comment type="caution">
    <text evidence="3">The sequence shown here is derived from an EMBL/GenBank/DDBJ whole genome shotgun (WGS) entry which is preliminary data.</text>
</comment>
<evidence type="ECO:0000259" key="2">
    <source>
        <dbReference type="PROSITE" id="PS51913"/>
    </source>
</evidence>
<dbReference type="AlphaFoldDB" id="A0A419DA66"/>
<dbReference type="CDD" id="cd06171">
    <property type="entry name" value="Sigma70_r4"/>
    <property type="match status" value="1"/>
</dbReference>